<dbReference type="Proteomes" id="UP000676336">
    <property type="component" value="Unassembled WGS sequence"/>
</dbReference>
<reference evidence="1" key="1">
    <citation type="submission" date="2021-02" db="EMBL/GenBank/DDBJ databases">
        <authorList>
            <person name="Nowell W R."/>
        </authorList>
    </citation>
    <scope>NUCLEOTIDE SEQUENCE</scope>
</reference>
<evidence type="ECO:0000313" key="1">
    <source>
        <dbReference type="EMBL" id="CAF4579183.1"/>
    </source>
</evidence>
<accession>A0A8S2YX72</accession>
<proteinExistence type="predicted"/>
<name>A0A8S2YX72_9BILA</name>
<feature type="non-terminal residue" evidence="1">
    <location>
        <position position="71"/>
    </location>
</feature>
<sequence>MNLIEESNPNLMQLRLAHMMAAAAYMNSTSAGQNRNDNNNNVDSMMNTLATMQRNFLLQFFNDPLAAAQAT</sequence>
<protein>
    <submittedName>
        <fullName evidence="1">Uncharacterized protein</fullName>
    </submittedName>
</protein>
<comment type="caution">
    <text evidence="1">The sequence shown here is derived from an EMBL/GenBank/DDBJ whole genome shotgun (WGS) entry which is preliminary data.</text>
</comment>
<evidence type="ECO:0000313" key="2">
    <source>
        <dbReference type="Proteomes" id="UP000676336"/>
    </source>
</evidence>
<dbReference type="AlphaFoldDB" id="A0A8S2YX72"/>
<gene>
    <name evidence="1" type="ORF">SMN809_LOCUS38201</name>
</gene>
<dbReference type="EMBL" id="CAJOBI010099084">
    <property type="protein sequence ID" value="CAF4579183.1"/>
    <property type="molecule type" value="Genomic_DNA"/>
</dbReference>
<organism evidence="1 2">
    <name type="scientific">Rotaria magnacalcarata</name>
    <dbReference type="NCBI Taxonomy" id="392030"/>
    <lineage>
        <taxon>Eukaryota</taxon>
        <taxon>Metazoa</taxon>
        <taxon>Spiralia</taxon>
        <taxon>Gnathifera</taxon>
        <taxon>Rotifera</taxon>
        <taxon>Eurotatoria</taxon>
        <taxon>Bdelloidea</taxon>
        <taxon>Philodinida</taxon>
        <taxon>Philodinidae</taxon>
        <taxon>Rotaria</taxon>
    </lineage>
</organism>